<feature type="transmembrane region" description="Helical" evidence="1">
    <location>
        <begin position="236"/>
        <end position="256"/>
    </location>
</feature>
<accession>A0A8E1C484</accession>
<feature type="transmembrane region" description="Helical" evidence="1">
    <location>
        <begin position="102"/>
        <end position="124"/>
    </location>
</feature>
<dbReference type="Proteomes" id="UP000028135">
    <property type="component" value="Unassembled WGS sequence"/>
</dbReference>
<feature type="transmembrane region" description="Helical" evidence="1">
    <location>
        <begin position="69"/>
        <end position="90"/>
    </location>
</feature>
<evidence type="ECO:0000313" key="3">
    <source>
        <dbReference type="Proteomes" id="UP000028135"/>
    </source>
</evidence>
<name>A0A8E1C484_9SPHN</name>
<evidence type="ECO:0000313" key="2">
    <source>
        <dbReference type="EMBL" id="KER38075.1"/>
    </source>
</evidence>
<dbReference type="AlphaFoldDB" id="A0A8E1C484"/>
<proteinExistence type="predicted"/>
<feature type="transmembrane region" description="Helical" evidence="1">
    <location>
        <begin position="194"/>
        <end position="216"/>
    </location>
</feature>
<keyword evidence="1" id="KW-0472">Membrane</keyword>
<keyword evidence="1" id="KW-1133">Transmembrane helix</keyword>
<dbReference type="EMBL" id="JANF02000004">
    <property type="protein sequence ID" value="KER38075.1"/>
    <property type="molecule type" value="Genomic_DNA"/>
</dbReference>
<keyword evidence="1" id="KW-0812">Transmembrane</keyword>
<reference evidence="2 3" key="1">
    <citation type="submission" date="2014-05" db="EMBL/GenBank/DDBJ databases">
        <title>Genome Announcement of Sphingobium lucknowense F2.</title>
        <authorList>
            <person name="Lal R."/>
            <person name="Negi V."/>
            <person name="Lata P."/>
            <person name="Sangwan N."/>
            <person name="Gupta S.K."/>
            <person name="Rao D.L.N."/>
            <person name="Das S."/>
        </authorList>
    </citation>
    <scope>NUCLEOTIDE SEQUENCE [LARGE SCALE GENOMIC DNA]</scope>
    <source>
        <strain evidence="2 3">F2</strain>
    </source>
</reference>
<gene>
    <name evidence="2" type="ORF">AL00_01725</name>
</gene>
<comment type="caution">
    <text evidence="2">The sequence shown here is derived from an EMBL/GenBank/DDBJ whole genome shotgun (WGS) entry which is preliminary data.</text>
</comment>
<evidence type="ECO:0000256" key="1">
    <source>
        <dbReference type="SAM" id="Phobius"/>
    </source>
</evidence>
<sequence>MPDPAIRLLSAGAGLVHSAVLFDSGLEHYRGSFRNPAMLLPLAASSVNIGIDGARLIAGRGAAGSGPRLVGQGGAMAVGLVGMGFHLFNIGKRPGGFGWSNLFHAAPIGAPAALVLAGALGAAADRTHQAFASDGRALGLFCAAGIFGTSAEATLLHFRGAFQNPAMWLPVTVPPIAASMLAADAALGRARPATAALLALTAVLGFAGAAFHAYGVSRRMGGWRNWRQNLFAGPPLPAPAAFTGLAVASLGALHMIGRRHG</sequence>
<protein>
    <submittedName>
        <fullName evidence="2">Uncharacterized protein</fullName>
    </submittedName>
</protein>
<dbReference type="RefSeq" id="WP_020820608.1">
    <property type="nucleotide sequence ID" value="NZ_JANF02000004.1"/>
</dbReference>
<organism evidence="2 3">
    <name type="scientific">Sphingobium indicum F2</name>
    <dbReference type="NCBI Taxonomy" id="1450518"/>
    <lineage>
        <taxon>Bacteria</taxon>
        <taxon>Pseudomonadati</taxon>
        <taxon>Pseudomonadota</taxon>
        <taxon>Alphaproteobacteria</taxon>
        <taxon>Sphingomonadales</taxon>
        <taxon>Sphingomonadaceae</taxon>
        <taxon>Sphingobium</taxon>
    </lineage>
</organism>
<feature type="transmembrane region" description="Helical" evidence="1">
    <location>
        <begin position="167"/>
        <end position="187"/>
    </location>
</feature>
<feature type="transmembrane region" description="Helical" evidence="1">
    <location>
        <begin position="136"/>
        <end position="155"/>
    </location>
</feature>